<evidence type="ECO:0000313" key="3">
    <source>
        <dbReference type="Proteomes" id="UP000004508"/>
    </source>
</evidence>
<evidence type="ECO:0000313" key="2">
    <source>
        <dbReference type="EMBL" id="EFH80242.1"/>
    </source>
</evidence>
<proteinExistence type="predicted"/>
<keyword evidence="3" id="KW-1185">Reference proteome</keyword>
<sequence>MVAHRHISTLPTETMPSLRPAPPQQEPMLLYNQSLDRWEGGTRERFLWMNNATFLLYVDAYLECHLMKPPTPEQVREAIQHCARLTYWDGCEHFCDRRVHVQRFRTQENEERIS</sequence>
<evidence type="ECO:0000256" key="1">
    <source>
        <dbReference type="SAM" id="MobiDB-lite"/>
    </source>
</evidence>
<comment type="caution">
    <text evidence="2">The sequence shown here is derived from an EMBL/GenBank/DDBJ whole genome shotgun (WGS) entry which is preliminary data.</text>
</comment>
<dbReference type="STRING" id="485913.Krac_0822"/>
<dbReference type="Proteomes" id="UP000004508">
    <property type="component" value="Unassembled WGS sequence"/>
</dbReference>
<name>D6U5I1_KTERA</name>
<dbReference type="InParanoid" id="D6U5I1"/>
<organism evidence="2 3">
    <name type="scientific">Ktedonobacter racemifer DSM 44963</name>
    <dbReference type="NCBI Taxonomy" id="485913"/>
    <lineage>
        <taxon>Bacteria</taxon>
        <taxon>Bacillati</taxon>
        <taxon>Chloroflexota</taxon>
        <taxon>Ktedonobacteria</taxon>
        <taxon>Ktedonobacterales</taxon>
        <taxon>Ktedonobacteraceae</taxon>
        <taxon>Ktedonobacter</taxon>
    </lineage>
</organism>
<feature type="region of interest" description="Disordered" evidence="1">
    <location>
        <begin position="1"/>
        <end position="24"/>
    </location>
</feature>
<accession>D6U5I1</accession>
<gene>
    <name evidence="2" type="ORF">Krac_0822</name>
</gene>
<dbReference type="AlphaFoldDB" id="D6U5I1"/>
<protein>
    <submittedName>
        <fullName evidence="2">Uncharacterized protein</fullName>
    </submittedName>
</protein>
<reference evidence="2 3" key="1">
    <citation type="journal article" date="2011" name="Stand. Genomic Sci.">
        <title>Non-contiguous finished genome sequence and contextual data of the filamentous soil bacterium Ktedonobacter racemifer type strain (SOSP1-21).</title>
        <authorList>
            <person name="Chang Y.J."/>
            <person name="Land M."/>
            <person name="Hauser L."/>
            <person name="Chertkov O."/>
            <person name="Del Rio T.G."/>
            <person name="Nolan M."/>
            <person name="Copeland A."/>
            <person name="Tice H."/>
            <person name="Cheng J.F."/>
            <person name="Lucas S."/>
            <person name="Han C."/>
            <person name="Goodwin L."/>
            <person name="Pitluck S."/>
            <person name="Ivanova N."/>
            <person name="Ovchinikova G."/>
            <person name="Pati A."/>
            <person name="Chen A."/>
            <person name="Palaniappan K."/>
            <person name="Mavromatis K."/>
            <person name="Liolios K."/>
            <person name="Brettin T."/>
            <person name="Fiebig A."/>
            <person name="Rohde M."/>
            <person name="Abt B."/>
            <person name="Goker M."/>
            <person name="Detter J.C."/>
            <person name="Woyke T."/>
            <person name="Bristow J."/>
            <person name="Eisen J.A."/>
            <person name="Markowitz V."/>
            <person name="Hugenholtz P."/>
            <person name="Kyrpides N.C."/>
            <person name="Klenk H.P."/>
            <person name="Lapidus A."/>
        </authorList>
    </citation>
    <scope>NUCLEOTIDE SEQUENCE [LARGE SCALE GENOMIC DNA]</scope>
    <source>
        <strain evidence="3">DSM 44963</strain>
    </source>
</reference>
<dbReference type="RefSeq" id="WP_007922696.1">
    <property type="nucleotide sequence ID" value="NZ_ADVG01000005.1"/>
</dbReference>
<dbReference type="EMBL" id="ADVG01000005">
    <property type="protein sequence ID" value="EFH80242.1"/>
    <property type="molecule type" value="Genomic_DNA"/>
</dbReference>